<evidence type="ECO:0000313" key="5">
    <source>
        <dbReference type="Proteomes" id="UP001430065"/>
    </source>
</evidence>
<dbReference type="Proteomes" id="UP001430065">
    <property type="component" value="Unassembled WGS sequence"/>
</dbReference>
<keyword evidence="5" id="KW-1185">Reference proteome</keyword>
<feature type="signal peptide" evidence="2">
    <location>
        <begin position="1"/>
        <end position="22"/>
    </location>
</feature>
<evidence type="ECO:0000256" key="1">
    <source>
        <dbReference type="SAM" id="MobiDB-lite"/>
    </source>
</evidence>
<reference evidence="4 5" key="1">
    <citation type="submission" date="2020-10" db="EMBL/GenBank/DDBJ databases">
        <title>Phylogeny of dyella-like bacteria.</title>
        <authorList>
            <person name="Fu J."/>
        </authorList>
    </citation>
    <scope>NUCLEOTIDE SEQUENCE [LARGE SCALE GENOMIC DNA]</scope>
    <source>
        <strain evidence="4 5">THG-B117</strain>
    </source>
</reference>
<sequence length="263" mass="27659">MGKLTRWGVALALAMGMGQAMAASGPATEDQVRQLMEVVGVGKMLLQMNTQAVTTLQQSMPCVQPEFWQNYMDANQTQLFIGRLVPVYQKHFTADEMAGLLKFYRSPLGQKVINEMPITMAEANQAGQEWSHERSDQMVMELKHMGTLDASGRCPGKPASSPMSGTALEGAAAIKAAENGEPQAPRSGAQDGESQAPKPAAAKAASHSKTPTKKTTKPAPKKSTSAKTPAKPAAKAPAKTSAKPAPAKTETKPAATTSGQAGQ</sequence>
<organism evidence="4 5">
    <name type="scientific">Dyella kyungheensis</name>
    <dbReference type="NCBI Taxonomy" id="1242174"/>
    <lineage>
        <taxon>Bacteria</taxon>
        <taxon>Pseudomonadati</taxon>
        <taxon>Pseudomonadota</taxon>
        <taxon>Gammaproteobacteria</taxon>
        <taxon>Lysobacterales</taxon>
        <taxon>Rhodanobacteraceae</taxon>
        <taxon>Dyella</taxon>
    </lineage>
</organism>
<protein>
    <submittedName>
        <fullName evidence="4">DUF2059 domain-containing protein</fullName>
    </submittedName>
</protein>
<feature type="compositionally biased region" description="Low complexity" evidence="1">
    <location>
        <begin position="196"/>
        <end position="209"/>
    </location>
</feature>
<proteinExistence type="predicted"/>
<keyword evidence="2" id="KW-0732">Signal</keyword>
<accession>A0ABS2JL25</accession>
<feature type="region of interest" description="Disordered" evidence="1">
    <location>
        <begin position="179"/>
        <end position="263"/>
    </location>
</feature>
<feature type="compositionally biased region" description="Low complexity" evidence="1">
    <location>
        <begin position="221"/>
        <end position="263"/>
    </location>
</feature>
<feature type="compositionally biased region" description="Basic residues" evidence="1">
    <location>
        <begin position="210"/>
        <end position="220"/>
    </location>
</feature>
<gene>
    <name evidence="4" type="ORF">ISP20_01070</name>
</gene>
<dbReference type="InterPro" id="IPR018637">
    <property type="entry name" value="DUF2059"/>
</dbReference>
<evidence type="ECO:0000313" key="4">
    <source>
        <dbReference type="EMBL" id="MBM7119737.1"/>
    </source>
</evidence>
<dbReference type="EMBL" id="JADIKC010000001">
    <property type="protein sequence ID" value="MBM7119737.1"/>
    <property type="molecule type" value="Genomic_DNA"/>
</dbReference>
<comment type="caution">
    <text evidence="4">The sequence shown here is derived from an EMBL/GenBank/DDBJ whole genome shotgun (WGS) entry which is preliminary data.</text>
</comment>
<feature type="chain" id="PRO_5045677231" evidence="2">
    <location>
        <begin position="23"/>
        <end position="263"/>
    </location>
</feature>
<feature type="domain" description="DUF2059" evidence="3">
    <location>
        <begin position="80"/>
        <end position="133"/>
    </location>
</feature>
<dbReference type="Pfam" id="PF09832">
    <property type="entry name" value="DUF2059"/>
    <property type="match status" value="1"/>
</dbReference>
<evidence type="ECO:0000259" key="3">
    <source>
        <dbReference type="Pfam" id="PF09832"/>
    </source>
</evidence>
<evidence type="ECO:0000256" key="2">
    <source>
        <dbReference type="SAM" id="SignalP"/>
    </source>
</evidence>
<name>A0ABS2JL25_9GAMM</name>